<comment type="caution">
    <text evidence="1">The sequence shown here is derived from an EMBL/GenBank/DDBJ whole genome shotgun (WGS) entry which is preliminary data.</text>
</comment>
<sequence length="124" mass="14496">MPRIGSNPVFDSRRTRKTNIRKWEHMLVNTHRQQFSLHHLYSGLLRSGLRWRHETLYMFSKPTNFPCFAHSDEEQDEGGRGDWIGVNKTYNEEDSDFPEALDFEDFLEGLSQNSDKISAGYNVG</sequence>
<protein>
    <submittedName>
        <fullName evidence="1">Uncharacterized protein</fullName>
    </submittedName>
</protein>
<dbReference type="AlphaFoldDB" id="A0AAD7GHD4"/>
<proteinExistence type="predicted"/>
<reference evidence="1" key="1">
    <citation type="submission" date="2023-03" db="EMBL/GenBank/DDBJ databases">
        <title>Massive genome expansion in bonnet fungi (Mycena s.s.) driven by repeated elements and novel gene families across ecological guilds.</title>
        <authorList>
            <consortium name="Lawrence Berkeley National Laboratory"/>
            <person name="Harder C.B."/>
            <person name="Miyauchi S."/>
            <person name="Viragh M."/>
            <person name="Kuo A."/>
            <person name="Thoen E."/>
            <person name="Andreopoulos B."/>
            <person name="Lu D."/>
            <person name="Skrede I."/>
            <person name="Drula E."/>
            <person name="Henrissat B."/>
            <person name="Morin E."/>
            <person name="Kohler A."/>
            <person name="Barry K."/>
            <person name="LaButti K."/>
            <person name="Morin E."/>
            <person name="Salamov A."/>
            <person name="Lipzen A."/>
            <person name="Mereny Z."/>
            <person name="Hegedus B."/>
            <person name="Baldrian P."/>
            <person name="Stursova M."/>
            <person name="Weitz H."/>
            <person name="Taylor A."/>
            <person name="Grigoriev I.V."/>
            <person name="Nagy L.G."/>
            <person name="Martin F."/>
            <person name="Kauserud H."/>
        </authorList>
    </citation>
    <scope>NUCLEOTIDE SEQUENCE</scope>
    <source>
        <strain evidence="1">CBHHK067</strain>
    </source>
</reference>
<name>A0AAD7GHD4_MYCRO</name>
<dbReference type="Proteomes" id="UP001221757">
    <property type="component" value="Unassembled WGS sequence"/>
</dbReference>
<gene>
    <name evidence="1" type="ORF">B0H17DRAFT_1135165</name>
</gene>
<evidence type="ECO:0000313" key="1">
    <source>
        <dbReference type="EMBL" id="KAJ7689102.1"/>
    </source>
</evidence>
<evidence type="ECO:0000313" key="2">
    <source>
        <dbReference type="Proteomes" id="UP001221757"/>
    </source>
</evidence>
<dbReference type="EMBL" id="JARKIE010000074">
    <property type="protein sequence ID" value="KAJ7689102.1"/>
    <property type="molecule type" value="Genomic_DNA"/>
</dbReference>
<organism evidence="1 2">
    <name type="scientific">Mycena rosella</name>
    <name type="common">Pink bonnet</name>
    <name type="synonym">Agaricus rosellus</name>
    <dbReference type="NCBI Taxonomy" id="1033263"/>
    <lineage>
        <taxon>Eukaryota</taxon>
        <taxon>Fungi</taxon>
        <taxon>Dikarya</taxon>
        <taxon>Basidiomycota</taxon>
        <taxon>Agaricomycotina</taxon>
        <taxon>Agaricomycetes</taxon>
        <taxon>Agaricomycetidae</taxon>
        <taxon>Agaricales</taxon>
        <taxon>Marasmiineae</taxon>
        <taxon>Mycenaceae</taxon>
        <taxon>Mycena</taxon>
    </lineage>
</organism>
<keyword evidence="2" id="KW-1185">Reference proteome</keyword>
<accession>A0AAD7GHD4</accession>